<organism evidence="1 2">
    <name type="scientific">Capnocytophaga gingivalis</name>
    <dbReference type="NCBI Taxonomy" id="1017"/>
    <lineage>
        <taxon>Bacteria</taxon>
        <taxon>Pseudomonadati</taxon>
        <taxon>Bacteroidota</taxon>
        <taxon>Flavobacteriia</taxon>
        <taxon>Flavobacteriales</taxon>
        <taxon>Flavobacteriaceae</taxon>
        <taxon>Capnocytophaga</taxon>
    </lineage>
</organism>
<sequence>MKRYLFLLLFTTVLSKYIQAQTQPDSLSFKRKEVLEKVKAKFKKDKEPLREFKYLGLCHCISEVLESDNSLFIIQYSSYFNSFSALTRLMKENVLKNTFIEYERRLKNFTKKNDNIQLDECYALYKSRVAKRFYRQMIANSSNYVDDEFNFPFMYDYLKCGYADFRRFVEGPWDFEKYPCSQDQMKNNPPKAEDYKVEVMEDRE</sequence>
<dbReference type="EMBL" id="JAYKBW010000001">
    <property type="protein sequence ID" value="MEB3073686.1"/>
    <property type="molecule type" value="Genomic_DNA"/>
</dbReference>
<name>A0ABU5Z882_9FLAO</name>
<accession>A0ABU5Z882</accession>
<evidence type="ECO:0000313" key="2">
    <source>
        <dbReference type="Proteomes" id="UP001311730"/>
    </source>
</evidence>
<evidence type="ECO:0008006" key="3">
    <source>
        <dbReference type="Google" id="ProtNLM"/>
    </source>
</evidence>
<reference evidence="1 2" key="1">
    <citation type="submission" date="2023-12" db="EMBL/GenBank/DDBJ databases">
        <title>Genomic sequences of Capnocytophaga and Parvimonas strains.</title>
        <authorList>
            <person name="Watt R.M."/>
            <person name="Wang M."/>
            <person name="Yang T."/>
            <person name="Tong W.M."/>
        </authorList>
    </citation>
    <scope>NUCLEOTIDE SEQUENCE [LARGE SCALE GENOMIC DNA]</scope>
    <source>
        <strain evidence="1 2">CCUG 13096</strain>
    </source>
</reference>
<gene>
    <name evidence="1" type="ORF">VJJ08_00020</name>
</gene>
<proteinExistence type="predicted"/>
<dbReference type="RefSeq" id="WP_323982252.1">
    <property type="nucleotide sequence ID" value="NZ_JAYKBW010000001.1"/>
</dbReference>
<dbReference type="Proteomes" id="UP001311730">
    <property type="component" value="Unassembled WGS sequence"/>
</dbReference>
<comment type="caution">
    <text evidence="1">The sequence shown here is derived from an EMBL/GenBank/DDBJ whole genome shotgun (WGS) entry which is preliminary data.</text>
</comment>
<protein>
    <recommendedName>
        <fullName evidence="3">DUF4294 domain-containing protein</fullName>
    </recommendedName>
</protein>
<keyword evidence="2" id="KW-1185">Reference proteome</keyword>
<evidence type="ECO:0000313" key="1">
    <source>
        <dbReference type="EMBL" id="MEB3073686.1"/>
    </source>
</evidence>